<dbReference type="Gene3D" id="1.10.4030.10">
    <property type="entry name" value="Porin chaperone SurA, peptide-binding domain"/>
    <property type="match status" value="1"/>
</dbReference>
<evidence type="ECO:0000256" key="1">
    <source>
        <dbReference type="ARBA" id="ARBA00022729"/>
    </source>
</evidence>
<dbReference type="PANTHER" id="PTHR47637:SF1">
    <property type="entry name" value="CHAPERONE SURA"/>
    <property type="match status" value="1"/>
</dbReference>
<dbReference type="PROSITE" id="PS51257">
    <property type="entry name" value="PROKAR_LIPOPROTEIN"/>
    <property type="match status" value="1"/>
</dbReference>
<sequence length="377" mass="41249">MKKLYEKLPVISTMLVGLLTAGCSSNASVGNYLWGDDPAPASPSQAKSVAGVQGQAALPSAPDASSYSYTPSSAPPGRGGFSKLPKNSQRVLVVVNDQPITGYDISQRMRLNEILGRRKNSRKDVMEELINDIIQISEADKNKVDINDQRIDGAIAGMASSTGSNPVRLKAQLKSRGVSEASLKRQVKASLALRWLMQKQGAKVGKVTEAEVDRRLKQINADVRRQGVTVFLIQQINLPVEQTSSAMAPQLLQARAIEAQQISQRYRGCSSLRKASSGIYNVQITRPIQADSRRLPTQMRTSLRQAGTKKLIGPLRTRSGIQLIAFCGTKRIEPKKATRQDAKNVVENEKFGQAADNILRNLRRNAFIDYKVASARP</sequence>
<proteinExistence type="predicted"/>
<protein>
    <submittedName>
        <fullName evidence="3">Uncharacterized protein</fullName>
    </submittedName>
</protein>
<reference evidence="3" key="1">
    <citation type="submission" date="2018-06" db="EMBL/GenBank/DDBJ databases">
        <authorList>
            <person name="Zhirakovskaya E."/>
        </authorList>
    </citation>
    <scope>NUCLEOTIDE SEQUENCE</scope>
</reference>
<dbReference type="PANTHER" id="PTHR47637">
    <property type="entry name" value="CHAPERONE SURA"/>
    <property type="match status" value="1"/>
</dbReference>
<dbReference type="AlphaFoldDB" id="A0A3B0RFD9"/>
<dbReference type="GO" id="GO:0003755">
    <property type="term" value="F:peptidyl-prolyl cis-trans isomerase activity"/>
    <property type="evidence" value="ECO:0007669"/>
    <property type="project" value="UniProtKB-KW"/>
</dbReference>
<keyword evidence="1" id="KW-0732">Signal</keyword>
<gene>
    <name evidence="3" type="ORF">MNBD_ALPHA08-1987</name>
</gene>
<dbReference type="InterPro" id="IPR027304">
    <property type="entry name" value="Trigger_fact/SurA_dom_sf"/>
</dbReference>
<feature type="region of interest" description="Disordered" evidence="2">
    <location>
        <begin position="43"/>
        <end position="84"/>
    </location>
</feature>
<accession>A0A3B0RFD9</accession>
<dbReference type="Pfam" id="PF13624">
    <property type="entry name" value="SurA_N_3"/>
    <property type="match status" value="1"/>
</dbReference>
<organism evidence="3">
    <name type="scientific">hydrothermal vent metagenome</name>
    <dbReference type="NCBI Taxonomy" id="652676"/>
    <lineage>
        <taxon>unclassified sequences</taxon>
        <taxon>metagenomes</taxon>
        <taxon>ecological metagenomes</taxon>
    </lineage>
</organism>
<dbReference type="EMBL" id="UOEC01000082">
    <property type="protein sequence ID" value="VAV90709.1"/>
    <property type="molecule type" value="Genomic_DNA"/>
</dbReference>
<dbReference type="SUPFAM" id="SSF109998">
    <property type="entry name" value="Triger factor/SurA peptide-binding domain-like"/>
    <property type="match status" value="1"/>
</dbReference>
<dbReference type="InterPro" id="IPR050280">
    <property type="entry name" value="OMP_Chaperone_SurA"/>
</dbReference>
<evidence type="ECO:0000256" key="2">
    <source>
        <dbReference type="SAM" id="MobiDB-lite"/>
    </source>
</evidence>
<name>A0A3B0RFD9_9ZZZZ</name>
<feature type="compositionally biased region" description="Low complexity" evidence="2">
    <location>
        <begin position="56"/>
        <end position="76"/>
    </location>
</feature>
<evidence type="ECO:0000313" key="3">
    <source>
        <dbReference type="EMBL" id="VAV90709.1"/>
    </source>
</evidence>